<dbReference type="Pfam" id="PF12253">
    <property type="entry name" value="CAF1A_dimeriz"/>
    <property type="match status" value="1"/>
</dbReference>
<gene>
    <name evidence="6" type="ORF">ATC70_005231</name>
</gene>
<dbReference type="PANTHER" id="PTHR15272">
    <property type="entry name" value="CHROMATIN ASSEMBLY FACTOR 1 SUBUNIT A CAF-1 SUBUNIT A"/>
    <property type="match status" value="1"/>
</dbReference>
<evidence type="ECO:0000256" key="3">
    <source>
        <dbReference type="ARBA" id="ARBA00023204"/>
    </source>
</evidence>
<feature type="domain" description="Chromatin assembly factor 1 subunit A dimerization" evidence="5">
    <location>
        <begin position="313"/>
        <end position="377"/>
    </location>
</feature>
<evidence type="ECO:0000259" key="5">
    <source>
        <dbReference type="Pfam" id="PF12253"/>
    </source>
</evidence>
<dbReference type="RefSeq" id="XP_064677463.1">
    <property type="nucleotide sequence ID" value="XM_064824527.1"/>
</dbReference>
<keyword evidence="2" id="KW-0227">DNA damage</keyword>
<name>A0AAN7D4U0_9FUNG</name>
<keyword evidence="3" id="KW-0234">DNA repair</keyword>
<dbReference type="GO" id="GO:0033186">
    <property type="term" value="C:CAF-1 complex"/>
    <property type="evidence" value="ECO:0007669"/>
    <property type="project" value="TreeGrafter"/>
</dbReference>
<dbReference type="InterPro" id="IPR022043">
    <property type="entry name" value="CAF1A_DD"/>
</dbReference>
<evidence type="ECO:0000313" key="6">
    <source>
        <dbReference type="EMBL" id="KAK4510797.1"/>
    </source>
</evidence>
<keyword evidence="7" id="KW-1185">Reference proteome</keyword>
<proteinExistence type="predicted"/>
<protein>
    <recommendedName>
        <fullName evidence="5">Chromatin assembly factor 1 subunit A dimerization domain-containing protein</fullName>
    </recommendedName>
</protein>
<evidence type="ECO:0000256" key="1">
    <source>
        <dbReference type="ARBA" id="ARBA00004123"/>
    </source>
</evidence>
<dbReference type="GO" id="GO:0006334">
    <property type="term" value="P:nucleosome assembly"/>
    <property type="evidence" value="ECO:0007669"/>
    <property type="project" value="TreeGrafter"/>
</dbReference>
<dbReference type="Proteomes" id="UP001304243">
    <property type="component" value="Unassembled WGS sequence"/>
</dbReference>
<dbReference type="GO" id="GO:0005634">
    <property type="term" value="C:nucleus"/>
    <property type="evidence" value="ECO:0007669"/>
    <property type="project" value="UniProtKB-SubCell"/>
</dbReference>
<evidence type="ECO:0000256" key="4">
    <source>
        <dbReference type="ARBA" id="ARBA00023242"/>
    </source>
</evidence>
<organism evidence="6 7">
    <name type="scientific">Mucor velutinosus</name>
    <dbReference type="NCBI Taxonomy" id="708070"/>
    <lineage>
        <taxon>Eukaryota</taxon>
        <taxon>Fungi</taxon>
        <taxon>Fungi incertae sedis</taxon>
        <taxon>Mucoromycota</taxon>
        <taxon>Mucoromycotina</taxon>
        <taxon>Mucoromycetes</taxon>
        <taxon>Mucorales</taxon>
        <taxon>Mucorineae</taxon>
        <taxon>Mucoraceae</taxon>
        <taxon>Mucor</taxon>
    </lineage>
</organism>
<keyword evidence="4" id="KW-0539">Nucleus</keyword>
<dbReference type="GO" id="GO:0006281">
    <property type="term" value="P:DNA repair"/>
    <property type="evidence" value="ECO:0007669"/>
    <property type="project" value="UniProtKB-KW"/>
</dbReference>
<dbReference type="GeneID" id="89948917"/>
<dbReference type="EMBL" id="JASEJX010000033">
    <property type="protein sequence ID" value="KAK4510797.1"/>
    <property type="molecule type" value="Genomic_DNA"/>
</dbReference>
<sequence>MEAAVNGLSITRQHSQKAVDGHRFIENGQMIYQEERLRIENHKVLSKAIIHFREWRATVESASATMRASDIPQEYTYLIAMLAHESDESLNSLAKRLNDLLSPFDKSNEASFSFFKAIKQIIKSAAHQERYGLADVVLLMKGAPATMPKRLSMFRWQVHDISKLPADVMKAATRKRDKRKLFSTMFTKAFLSLSESERMELLYDENGSFIIESSAEEAMADTLLSPFKQRDYVTLAPLIRQPRKRLCSSFDTLFYVGLNDTFDLRQRFLEELPRSAKAKRGIASRAMDLHKAWLDSTRTGATTTRQYPGLKMKLLQFHEDVRPAYYGTWTKEESVVMGRTPFAKHEALDYEYDSEAEWDHDVDGDDIYTLDPDEDEDMLFPDDEEEEMAGFSVTNGEEDEHKWVVPEGYLSDDEGIHVVEFSQKHKHGIVSRPAKWPIAGNKHFPMKPLILGPSVETTNEPENHPLSDFRMHLLVHTDMPEGYSPFTPLDDDDDDLRETANTAANATSNICFEPDKSKSPLYRREIDKMQQENRQELVNVIVNNTSKTMMGLVTLLKAKTGFEEYTIAQLQAMIHDLAIQEVRGSSKEYNWYLRS</sequence>
<comment type="caution">
    <text evidence="6">The sequence shown here is derived from an EMBL/GenBank/DDBJ whole genome shotgun (WGS) entry which is preliminary data.</text>
</comment>
<evidence type="ECO:0000313" key="7">
    <source>
        <dbReference type="Proteomes" id="UP001304243"/>
    </source>
</evidence>
<dbReference type="PANTHER" id="PTHR15272:SF0">
    <property type="entry name" value="CHROMATIN ASSEMBLY FACTOR 1 SUBUNIT A"/>
    <property type="match status" value="1"/>
</dbReference>
<accession>A0AAN7D4U0</accession>
<evidence type="ECO:0000256" key="2">
    <source>
        <dbReference type="ARBA" id="ARBA00022763"/>
    </source>
</evidence>
<reference evidence="6 7" key="1">
    <citation type="submission" date="2022-11" db="EMBL/GenBank/DDBJ databases">
        <title>Mucor velutinosus strain NIH1002 WGS.</title>
        <authorList>
            <person name="Subramanian P."/>
            <person name="Mullikin J.C."/>
            <person name="Segre J.A."/>
            <person name="Zelazny A.M."/>
        </authorList>
    </citation>
    <scope>NUCLEOTIDE SEQUENCE [LARGE SCALE GENOMIC DNA]</scope>
    <source>
        <strain evidence="6 7">NIH1002</strain>
    </source>
</reference>
<dbReference type="AlphaFoldDB" id="A0AAN7D4U0"/>
<comment type="subcellular location">
    <subcellularLocation>
        <location evidence="1">Nucleus</location>
    </subcellularLocation>
</comment>